<proteinExistence type="predicted"/>
<keyword evidence="2" id="KW-1185">Reference proteome</keyword>
<evidence type="ECO:0000313" key="1">
    <source>
        <dbReference type="EMBL" id="MFC7439763.1"/>
    </source>
</evidence>
<dbReference type="Proteomes" id="UP001596500">
    <property type="component" value="Unassembled WGS sequence"/>
</dbReference>
<dbReference type="EMBL" id="JBHTBW010000004">
    <property type="protein sequence ID" value="MFC7439763.1"/>
    <property type="molecule type" value="Genomic_DNA"/>
</dbReference>
<accession>A0ABW2RFM7</accession>
<name>A0ABW2RFM7_9BACL</name>
<comment type="caution">
    <text evidence="1">The sequence shown here is derived from an EMBL/GenBank/DDBJ whole genome shotgun (WGS) entry which is preliminary data.</text>
</comment>
<organism evidence="1 2">
    <name type="scientific">Laceyella putida</name>
    <dbReference type="NCBI Taxonomy" id="110101"/>
    <lineage>
        <taxon>Bacteria</taxon>
        <taxon>Bacillati</taxon>
        <taxon>Bacillota</taxon>
        <taxon>Bacilli</taxon>
        <taxon>Bacillales</taxon>
        <taxon>Thermoactinomycetaceae</taxon>
        <taxon>Laceyella</taxon>
    </lineage>
</organism>
<dbReference type="RefSeq" id="WP_379862946.1">
    <property type="nucleotide sequence ID" value="NZ_JBHTBW010000004.1"/>
</dbReference>
<protein>
    <submittedName>
        <fullName evidence="1">Uncharacterized protein</fullName>
    </submittedName>
</protein>
<sequence>MVAVPVEIMSTPPMPGVAAAESEIAVKMIATTPPMPRIATAEPVTILVYIRFLHHFFHFFVS</sequence>
<reference evidence="2" key="1">
    <citation type="journal article" date="2019" name="Int. J. Syst. Evol. Microbiol.">
        <title>The Global Catalogue of Microorganisms (GCM) 10K type strain sequencing project: providing services to taxonomists for standard genome sequencing and annotation.</title>
        <authorList>
            <consortium name="The Broad Institute Genomics Platform"/>
            <consortium name="The Broad Institute Genome Sequencing Center for Infectious Disease"/>
            <person name="Wu L."/>
            <person name="Ma J."/>
        </authorList>
    </citation>
    <scope>NUCLEOTIDE SEQUENCE [LARGE SCALE GENOMIC DNA]</scope>
    <source>
        <strain evidence="2">CGMCC 1.12942</strain>
    </source>
</reference>
<evidence type="ECO:0000313" key="2">
    <source>
        <dbReference type="Proteomes" id="UP001596500"/>
    </source>
</evidence>
<gene>
    <name evidence="1" type="ORF">ACFQNG_01100</name>
</gene>